<keyword evidence="3" id="KW-1185">Reference proteome</keyword>
<evidence type="ECO:0000256" key="1">
    <source>
        <dbReference type="SAM" id="Phobius"/>
    </source>
</evidence>
<dbReference type="RefSeq" id="WP_091407525.1">
    <property type="nucleotide sequence ID" value="NZ_FOAB01000003.1"/>
</dbReference>
<name>A0A1H7MGY1_AQUAM</name>
<organism evidence="2 3">
    <name type="scientific">Aquimarina amphilecti</name>
    <dbReference type="NCBI Taxonomy" id="1038014"/>
    <lineage>
        <taxon>Bacteria</taxon>
        <taxon>Pseudomonadati</taxon>
        <taxon>Bacteroidota</taxon>
        <taxon>Flavobacteriia</taxon>
        <taxon>Flavobacteriales</taxon>
        <taxon>Flavobacteriaceae</taxon>
        <taxon>Aquimarina</taxon>
    </lineage>
</organism>
<protein>
    <submittedName>
        <fullName evidence="2">Uncharacterized protein</fullName>
    </submittedName>
</protein>
<proteinExistence type="predicted"/>
<sequence>MVVSKLEISYPQKMMNQVAGFIFRLFLGFFTFVIGVLSIVYILLWDFIREKILRRKPIESPCFEKVLHNDEVRMNNEIIGSSKSEKTVPEAKKIDL</sequence>
<evidence type="ECO:0000313" key="3">
    <source>
        <dbReference type="Proteomes" id="UP000198521"/>
    </source>
</evidence>
<keyword evidence="1" id="KW-0812">Transmembrane</keyword>
<gene>
    <name evidence="2" type="ORF">SAMN04487910_1734</name>
</gene>
<keyword evidence="1" id="KW-1133">Transmembrane helix</keyword>
<dbReference type="Proteomes" id="UP000198521">
    <property type="component" value="Unassembled WGS sequence"/>
</dbReference>
<reference evidence="2 3" key="1">
    <citation type="submission" date="2016-10" db="EMBL/GenBank/DDBJ databases">
        <authorList>
            <person name="de Groot N.N."/>
        </authorList>
    </citation>
    <scope>NUCLEOTIDE SEQUENCE [LARGE SCALE GENOMIC DNA]</scope>
    <source>
        <strain evidence="2 3">DSM 25232</strain>
    </source>
</reference>
<dbReference type="EMBL" id="FOAB01000003">
    <property type="protein sequence ID" value="SEL10526.1"/>
    <property type="molecule type" value="Genomic_DNA"/>
</dbReference>
<dbReference type="AlphaFoldDB" id="A0A1H7MGY1"/>
<feature type="transmembrane region" description="Helical" evidence="1">
    <location>
        <begin position="21"/>
        <end position="45"/>
    </location>
</feature>
<keyword evidence="1" id="KW-0472">Membrane</keyword>
<evidence type="ECO:0000313" key="2">
    <source>
        <dbReference type="EMBL" id="SEL10526.1"/>
    </source>
</evidence>
<accession>A0A1H7MGY1</accession>